<accession>A0ABQ5JFH3</accession>
<proteinExistence type="predicted"/>
<dbReference type="Pfam" id="PF14493">
    <property type="entry name" value="HTH_40"/>
    <property type="match status" value="1"/>
</dbReference>
<reference evidence="2" key="1">
    <citation type="journal article" date="2022" name="Int. J. Syst. Evol. Microbiol.">
        <title>A novel species of lactic acid bacteria, Ligilactobacillus pabuli sp. nov., isolated from alfalfa silage.</title>
        <authorList>
            <person name="Tohno M."/>
            <person name="Tanizawa Y."/>
            <person name="Sawada H."/>
            <person name="Sakamoto M."/>
            <person name="Ohkuma M."/>
            <person name="Kobayashi H."/>
        </authorList>
    </citation>
    <scope>NUCLEOTIDE SEQUENCE</scope>
    <source>
        <strain evidence="2">AF129</strain>
    </source>
</reference>
<evidence type="ECO:0000313" key="3">
    <source>
        <dbReference type="Proteomes" id="UP001055149"/>
    </source>
</evidence>
<dbReference type="EMBL" id="BQXH01000001">
    <property type="protein sequence ID" value="GKS80448.1"/>
    <property type="molecule type" value="Genomic_DNA"/>
</dbReference>
<name>A0ABQ5JFH3_9LACO</name>
<keyword evidence="3" id="KW-1185">Reference proteome</keyword>
<evidence type="ECO:0000259" key="1">
    <source>
        <dbReference type="Pfam" id="PF14493"/>
    </source>
</evidence>
<sequence length="347" mass="40067">MSKVSEDNWLLFFSTQQARRPAVLRQLLSKRLSNSTLFWGMRYQWLAYINLCPSMDTQAFDQQIKLLCQQKMLLKQDDGTVLLTADGQACQAQLQAEHSLAAPQVFANYRVYDLVKLLRLLVQVASEASWKNARYYVAVDDFECQAVLKNWVRAHGLRALKEQLVTELKKFLALEDPQDAWIFCSQFAGHETVPATTKQVAQALNISQRAVELTLLDLNSRFVLELIQTNSPLAPMITHFQSKNALYQKSQKTLTLITRGFSIPQIVQRSQLKESTILEHLLNAAIFNADFPFELFLSNTERQLLGKILPADIDQWQYSMVGEYQAKISFFKYRLYAIWRTREQSER</sequence>
<protein>
    <recommendedName>
        <fullName evidence="1">Helicase Helix-turn-helix domain-containing protein</fullName>
    </recommendedName>
</protein>
<feature type="domain" description="Helicase Helix-turn-helix" evidence="1">
    <location>
        <begin position="251"/>
        <end position="335"/>
    </location>
</feature>
<dbReference type="RefSeq" id="WP_244054008.1">
    <property type="nucleotide sequence ID" value="NZ_BQXH01000001.1"/>
</dbReference>
<dbReference type="InterPro" id="IPR029491">
    <property type="entry name" value="Helicase_HTH"/>
</dbReference>
<organism evidence="2 3">
    <name type="scientific">Ligilactobacillus pabuli</name>
    <dbReference type="NCBI Taxonomy" id="2886039"/>
    <lineage>
        <taxon>Bacteria</taxon>
        <taxon>Bacillati</taxon>
        <taxon>Bacillota</taxon>
        <taxon>Bacilli</taxon>
        <taxon>Lactobacillales</taxon>
        <taxon>Lactobacillaceae</taxon>
        <taxon>Ligilactobacillus</taxon>
    </lineage>
</organism>
<evidence type="ECO:0000313" key="2">
    <source>
        <dbReference type="EMBL" id="GKS80448.1"/>
    </source>
</evidence>
<gene>
    <name evidence="2" type="ORF">LPAF129_01330</name>
</gene>
<comment type="caution">
    <text evidence="2">The sequence shown here is derived from an EMBL/GenBank/DDBJ whole genome shotgun (WGS) entry which is preliminary data.</text>
</comment>
<dbReference type="Proteomes" id="UP001055149">
    <property type="component" value="Unassembled WGS sequence"/>
</dbReference>